<feature type="domain" description="3H" evidence="2">
    <location>
        <begin position="73"/>
        <end position="168"/>
    </location>
</feature>
<dbReference type="EMBL" id="MPKA01000059">
    <property type="protein sequence ID" value="OLU46778.1"/>
    <property type="molecule type" value="Genomic_DNA"/>
</dbReference>
<dbReference type="PANTHER" id="PTHR40068">
    <property type="entry name" value="TRANSCRIPTION REPRESSOR NIAR-RELATED"/>
    <property type="match status" value="1"/>
</dbReference>
<keyword evidence="1" id="KW-0533">Nickel</keyword>
<evidence type="ECO:0000256" key="1">
    <source>
        <dbReference type="PIRSR" id="PIRSR037847-1"/>
    </source>
</evidence>
<name>A0A1U7NN77_9FIRM</name>
<dbReference type="InterPro" id="IPR004173">
    <property type="entry name" value="3H_domain"/>
</dbReference>
<dbReference type="SUPFAM" id="SSF46785">
    <property type="entry name" value="Winged helix' DNA-binding domain"/>
    <property type="match status" value="1"/>
</dbReference>
<dbReference type="Pfam" id="PF08279">
    <property type="entry name" value="HTH_11"/>
    <property type="match status" value="1"/>
</dbReference>
<dbReference type="PIRSF" id="PIRSF037847">
    <property type="entry name" value="NiaR"/>
    <property type="match status" value="1"/>
</dbReference>
<keyword evidence="4" id="KW-0238">DNA-binding</keyword>
<dbReference type="Gene3D" id="3.30.1340.20">
    <property type="entry name" value="3H domain"/>
    <property type="match status" value="1"/>
</dbReference>
<reference evidence="4 5" key="1">
    <citation type="submission" date="2016-11" db="EMBL/GenBank/DDBJ databases">
        <title>Description of two novel members of the family Erysipelotrichaceae: Ileibacterium lipovorans gen. nov., sp. nov. and Dubosiella newyorkensis, gen. nov., sp. nov.</title>
        <authorList>
            <person name="Cox L.M."/>
            <person name="Sohn J."/>
            <person name="Tyrrell K.L."/>
            <person name="Citron D.M."/>
            <person name="Lawson P.A."/>
            <person name="Patel N.B."/>
            <person name="Iizumi T."/>
            <person name="Perez-Perez G.I."/>
            <person name="Goldstein E.J."/>
            <person name="Blaser M.J."/>
        </authorList>
    </citation>
    <scope>NUCLEOTIDE SEQUENCE [LARGE SCALE GENOMIC DNA]</scope>
    <source>
        <strain evidence="4 5">NYU-BL-A4</strain>
    </source>
</reference>
<evidence type="ECO:0000313" key="4">
    <source>
        <dbReference type="EMBL" id="OLU46778.1"/>
    </source>
</evidence>
<keyword evidence="5" id="KW-1185">Reference proteome</keyword>
<dbReference type="Pfam" id="PF02829">
    <property type="entry name" value="3H"/>
    <property type="match status" value="1"/>
</dbReference>
<feature type="domain" description="Helix-turn-helix type 11" evidence="3">
    <location>
        <begin position="6"/>
        <end position="58"/>
    </location>
</feature>
<proteinExistence type="predicted"/>
<feature type="binding site" evidence="1">
    <location>
        <position position="76"/>
    </location>
    <ligand>
        <name>Ni(2+)</name>
        <dbReference type="ChEBI" id="CHEBI:49786"/>
    </ligand>
</feature>
<sequence length="182" mass="20460">MKTSERREAIISILKQAEEAIPAKALAAKFNVSRQAIVQDLTVIRAYTPGIASTSRGYVMIKEQENSPKKEFKVCHDASMTQEELFTIVDCGGKIKNVSISHRIYGRISVDLDLRSRQDVLDFMKAFEGSKSKYLGEVTSGYHYHLVEADNDDRLLLIEERLKALGVLAPLSPWEKEESGIE</sequence>
<dbReference type="InterPro" id="IPR036388">
    <property type="entry name" value="WH-like_DNA-bd_sf"/>
</dbReference>
<dbReference type="OrthoDB" id="9792661at2"/>
<evidence type="ECO:0000259" key="2">
    <source>
        <dbReference type="Pfam" id="PF02829"/>
    </source>
</evidence>
<dbReference type="GO" id="GO:0046872">
    <property type="term" value="F:metal ion binding"/>
    <property type="evidence" value="ECO:0007669"/>
    <property type="project" value="UniProtKB-KW"/>
</dbReference>
<dbReference type="AlphaFoldDB" id="A0A1U7NN77"/>
<feature type="binding site" evidence="1">
    <location>
        <position position="145"/>
    </location>
    <ligand>
        <name>Ni(2+)</name>
        <dbReference type="ChEBI" id="CHEBI:49786"/>
    </ligand>
</feature>
<gene>
    <name evidence="4" type="ORF">BO225_04790</name>
</gene>
<dbReference type="InterPro" id="IPR035922">
    <property type="entry name" value="3H_dom_sf"/>
</dbReference>
<evidence type="ECO:0000259" key="3">
    <source>
        <dbReference type="Pfam" id="PF08279"/>
    </source>
</evidence>
<dbReference type="STRING" id="1862672.BO225_04790"/>
<dbReference type="GeneID" id="78275266"/>
<dbReference type="Proteomes" id="UP000186705">
    <property type="component" value="Unassembled WGS sequence"/>
</dbReference>
<comment type="caution">
    <text evidence="4">The sequence shown here is derived from an EMBL/GenBank/DDBJ whole genome shotgun (WGS) entry which is preliminary data.</text>
</comment>
<dbReference type="Gene3D" id="1.10.10.10">
    <property type="entry name" value="Winged helix-like DNA-binding domain superfamily/Winged helix DNA-binding domain"/>
    <property type="match status" value="1"/>
</dbReference>
<dbReference type="InterPro" id="IPR013196">
    <property type="entry name" value="HTH_11"/>
</dbReference>
<dbReference type="InterPro" id="IPR036390">
    <property type="entry name" value="WH_DNA-bd_sf"/>
</dbReference>
<keyword evidence="1" id="KW-0479">Metal-binding</keyword>
<dbReference type="GO" id="GO:0003677">
    <property type="term" value="F:DNA binding"/>
    <property type="evidence" value="ECO:0007669"/>
    <property type="project" value="UniProtKB-KW"/>
</dbReference>
<accession>A0A1U7NN77</accession>
<dbReference type="InterPro" id="IPR026043">
    <property type="entry name" value="NadR"/>
</dbReference>
<feature type="binding site" evidence="1">
    <location>
        <position position="84"/>
    </location>
    <ligand>
        <name>Ni(2+)</name>
        <dbReference type="ChEBI" id="CHEBI:49786"/>
    </ligand>
</feature>
<protein>
    <submittedName>
        <fullName evidence="4">DNA-binding transcriptional regulator</fullName>
    </submittedName>
</protein>
<feature type="binding site" evidence="1">
    <location>
        <position position="143"/>
    </location>
    <ligand>
        <name>Ni(2+)</name>
        <dbReference type="ChEBI" id="CHEBI:49786"/>
    </ligand>
</feature>
<dbReference type="PANTHER" id="PTHR40068:SF1">
    <property type="entry name" value="TRANSCRIPTION REPRESSOR NIAR-RELATED"/>
    <property type="match status" value="1"/>
</dbReference>
<dbReference type="SUPFAM" id="SSF75500">
    <property type="entry name" value="Putative transcriptional regulator TM1602, C-terminal domain"/>
    <property type="match status" value="1"/>
</dbReference>
<dbReference type="RefSeq" id="WP_076341147.1">
    <property type="nucleotide sequence ID" value="NZ_CAPDDE010000064.1"/>
</dbReference>
<organism evidence="4 5">
    <name type="scientific">Dubosiella newyorkensis</name>
    <dbReference type="NCBI Taxonomy" id="1862672"/>
    <lineage>
        <taxon>Bacteria</taxon>
        <taxon>Bacillati</taxon>
        <taxon>Bacillota</taxon>
        <taxon>Erysipelotrichia</taxon>
        <taxon>Erysipelotrichales</taxon>
        <taxon>Erysipelotrichaceae</taxon>
        <taxon>Dubosiella</taxon>
    </lineage>
</organism>
<evidence type="ECO:0000313" key="5">
    <source>
        <dbReference type="Proteomes" id="UP000186705"/>
    </source>
</evidence>